<accession>A0A2K4YCR0</accession>
<evidence type="ECO:0000256" key="3">
    <source>
        <dbReference type="SAM" id="SignalP"/>
    </source>
</evidence>
<dbReference type="InterPro" id="IPR036746">
    <property type="entry name" value="TT1725-like_sf"/>
</dbReference>
<dbReference type="PANTHER" id="PTHR36441:SF1">
    <property type="entry name" value="DUF503 DOMAIN-CONTAINING PROTEIN"/>
    <property type="match status" value="1"/>
</dbReference>
<comment type="caution">
    <text evidence="5">The sequence shown here is derived from an EMBL/GenBank/DDBJ whole genome shotgun (WGS) entry which is preliminary data.</text>
</comment>
<dbReference type="EMBL" id="FXEG02000003">
    <property type="protein sequence ID" value="SOX54547.1"/>
    <property type="molecule type" value="Genomic_DNA"/>
</dbReference>
<name>A0A2K4YCR0_9MYCO</name>
<evidence type="ECO:0000256" key="1">
    <source>
        <dbReference type="ARBA" id="ARBA00022729"/>
    </source>
</evidence>
<dbReference type="SUPFAM" id="SSF103007">
    <property type="entry name" value="Hypothetical protein TT1725"/>
    <property type="match status" value="1"/>
</dbReference>
<organism evidence="5 6">
    <name type="scientific">Mycobacterium ahvazicum</name>
    <dbReference type="NCBI Taxonomy" id="1964395"/>
    <lineage>
        <taxon>Bacteria</taxon>
        <taxon>Bacillati</taxon>
        <taxon>Actinomycetota</taxon>
        <taxon>Actinomycetes</taxon>
        <taxon>Mycobacteriales</taxon>
        <taxon>Mycobacteriaceae</taxon>
        <taxon>Mycobacterium</taxon>
        <taxon>Mycobacterium simiae complex</taxon>
    </lineage>
</organism>
<proteinExistence type="inferred from homology"/>
<dbReference type="PROSITE" id="PS51257">
    <property type="entry name" value="PROKAR_LIPOPROTEIN"/>
    <property type="match status" value="1"/>
</dbReference>
<comment type="similarity">
    <text evidence="2">Belongs to the MTB12 family.</text>
</comment>
<dbReference type="InterPro" id="IPR007546">
    <property type="entry name" value="DUF503"/>
</dbReference>
<feature type="signal peptide" evidence="3">
    <location>
        <begin position="1"/>
        <end position="21"/>
    </location>
</feature>
<dbReference type="PANTHER" id="PTHR36441">
    <property type="entry name" value="HYPOTHETICAL CYTOSOLIC PROTEIN"/>
    <property type="match status" value="1"/>
</dbReference>
<evidence type="ECO:0000259" key="4">
    <source>
        <dbReference type="Pfam" id="PF26580"/>
    </source>
</evidence>
<gene>
    <name evidence="5" type="ORF">MAAFP003_3223</name>
</gene>
<keyword evidence="1 3" id="KW-0732">Signal</keyword>
<dbReference type="AlphaFoldDB" id="A0A2K4YCR0"/>
<dbReference type="Gene3D" id="3.30.70.1120">
    <property type="entry name" value="TT1725-like"/>
    <property type="match status" value="1"/>
</dbReference>
<dbReference type="Proteomes" id="UP000236318">
    <property type="component" value="Unassembled WGS sequence"/>
</dbReference>
<evidence type="ECO:0000313" key="5">
    <source>
        <dbReference type="EMBL" id="SOX54547.1"/>
    </source>
</evidence>
<dbReference type="Pfam" id="PF04456">
    <property type="entry name" value="DUF503"/>
    <property type="match status" value="1"/>
</dbReference>
<feature type="domain" description="Low molecular weight antigen MTB12-like C-terminal" evidence="4">
    <location>
        <begin position="55"/>
        <end position="168"/>
    </location>
</feature>
<reference evidence="5" key="1">
    <citation type="submission" date="2018-01" db="EMBL/GenBank/DDBJ databases">
        <authorList>
            <consortium name="Urmite Genomes"/>
        </authorList>
    </citation>
    <scope>NUCLEOTIDE SEQUENCE [LARGE SCALE GENOMIC DNA]</scope>
    <source>
        <strain evidence="5">AFP003</strain>
    </source>
</reference>
<protein>
    <recommendedName>
        <fullName evidence="4">Low molecular weight antigen MTB12-like C-terminal domain-containing protein</fullName>
    </recommendedName>
</protein>
<feature type="chain" id="PRO_5039432247" description="Low molecular weight antigen MTB12-like C-terminal domain-containing protein" evidence="3">
    <location>
        <begin position="22"/>
        <end position="292"/>
    </location>
</feature>
<dbReference type="InterPro" id="IPR058644">
    <property type="entry name" value="Mtb12-like_C"/>
</dbReference>
<keyword evidence="6" id="KW-1185">Reference proteome</keyword>
<sequence>MHRHLSLALSAATAVAAFGVAACSHSEPKVLPSTSLAVPVPTSSPLIVAAPPTAPLPVPEALVEVLNRLVDPNVPGMNKVNLVEGATPESAATLDKFVNALRDNGYLPMTFVANNIAWSDKNPANVVATVGVNTAKGPNGAFTFPMEFAPLTGGWQLSRKTAEMLLAGTRFTADARASCRVRARPTRTRLMWIAWLEFDVLLGPELGVRSLKEKRSMIRPVVAELRRKFSVSAAETGSQELYRRAGIGVALVSGDRAHAVDVLDAAERLVAAHPEFELLSVRRSLVRSEDQD</sequence>
<dbReference type="Pfam" id="PF26580">
    <property type="entry name" value="Mtb12_C"/>
    <property type="match status" value="1"/>
</dbReference>
<evidence type="ECO:0000256" key="2">
    <source>
        <dbReference type="ARBA" id="ARBA00093774"/>
    </source>
</evidence>
<evidence type="ECO:0000313" key="6">
    <source>
        <dbReference type="Proteomes" id="UP000236318"/>
    </source>
</evidence>